<dbReference type="InterPro" id="IPR011990">
    <property type="entry name" value="TPR-like_helical_dom_sf"/>
</dbReference>
<proteinExistence type="predicted"/>
<evidence type="ECO:0000313" key="2">
    <source>
        <dbReference type="EMBL" id="GAH36096.1"/>
    </source>
</evidence>
<organism evidence="2">
    <name type="scientific">marine sediment metagenome</name>
    <dbReference type="NCBI Taxonomy" id="412755"/>
    <lineage>
        <taxon>unclassified sequences</taxon>
        <taxon>metagenomes</taxon>
        <taxon>ecological metagenomes</taxon>
    </lineage>
</organism>
<dbReference type="InterPro" id="IPR029055">
    <property type="entry name" value="Ntn_hydrolases_N"/>
</dbReference>
<dbReference type="AlphaFoldDB" id="X1ERT4"/>
<reference evidence="2" key="1">
    <citation type="journal article" date="2014" name="Front. Microbiol.">
        <title>High frequency of phylogenetically diverse reductive dehalogenase-homologous genes in deep subseafloor sedimentary metagenomes.</title>
        <authorList>
            <person name="Kawai M."/>
            <person name="Futagami T."/>
            <person name="Toyoda A."/>
            <person name="Takaki Y."/>
            <person name="Nishi S."/>
            <person name="Hori S."/>
            <person name="Arai W."/>
            <person name="Tsubouchi T."/>
            <person name="Morono Y."/>
            <person name="Uchiyama I."/>
            <person name="Ito T."/>
            <person name="Fujiyama A."/>
            <person name="Inagaki F."/>
            <person name="Takami H."/>
        </authorList>
    </citation>
    <scope>NUCLEOTIDE SEQUENCE</scope>
    <source>
        <strain evidence="2">Expedition CK06-06</strain>
    </source>
</reference>
<dbReference type="InterPro" id="IPR005079">
    <property type="entry name" value="Peptidase_C45_hydrolase"/>
</dbReference>
<gene>
    <name evidence="2" type="ORF">S03H2_15816</name>
</gene>
<protein>
    <recommendedName>
        <fullName evidence="1">Peptidase C45 hydrolase domain-containing protein</fullName>
    </recommendedName>
</protein>
<feature type="domain" description="Peptidase C45 hydrolase" evidence="1">
    <location>
        <begin position="16"/>
        <end position="126"/>
    </location>
</feature>
<dbReference type="Gene3D" id="3.60.60.10">
    <property type="entry name" value="Penicillin V Acylase, Chain A"/>
    <property type="match status" value="1"/>
</dbReference>
<evidence type="ECO:0000259" key="1">
    <source>
        <dbReference type="Pfam" id="PF03417"/>
    </source>
</evidence>
<comment type="caution">
    <text evidence="2">The sequence shown here is derived from an EMBL/GenBank/DDBJ whole genome shotgun (WGS) entry which is preliminary data.</text>
</comment>
<dbReference type="Pfam" id="PF14559">
    <property type="entry name" value="TPR_19"/>
    <property type="match status" value="1"/>
</dbReference>
<dbReference type="EMBL" id="BARU01008050">
    <property type="protein sequence ID" value="GAH36096.1"/>
    <property type="molecule type" value="Genomic_DNA"/>
</dbReference>
<dbReference type="SUPFAM" id="SSF48452">
    <property type="entry name" value="TPR-like"/>
    <property type="match status" value="1"/>
</dbReference>
<dbReference type="SUPFAM" id="SSF56235">
    <property type="entry name" value="N-terminal nucleophile aminohydrolases (Ntn hydrolases)"/>
    <property type="match status" value="1"/>
</dbReference>
<accession>X1ERT4</accession>
<sequence length="349" mass="40350">ILWFVPATEKNYGRICLGYKMMMNSIQGGMNEKGLFLDGNSLSNQGWESDENKKALFGSLLDRLLATCANIEEVKEFFNTYNTPALGQARIPVMDRSGASIIVEWHNEKVVFLETGKPFQVATNFVGSKYIGSEKPCWRYNKAIEMLQDKKTFSLNTVRDALNATHLESKYSSTVYSFICDLQKSEIYVYNYYDFSKPIKFNLKEELNKGNKDYYLSNLFAEKNEDYKKFIAEGPANMVEFGYNRVNKMTAMMFFNMLKFQYPRAFNRNIEINALSQLGVRLTGEGKLEDAIMFLERNMTEFPDSARVHFELAQAYRKNNNKEKAIAEYEKTLSIDPDHKEARKALENM</sequence>
<dbReference type="SMART" id="SM00028">
    <property type="entry name" value="TPR"/>
    <property type="match status" value="2"/>
</dbReference>
<name>X1ERT4_9ZZZZ</name>
<dbReference type="PROSITE" id="PS50005">
    <property type="entry name" value="TPR"/>
    <property type="match status" value="1"/>
</dbReference>
<dbReference type="PROSITE" id="PS50293">
    <property type="entry name" value="TPR_REGION"/>
    <property type="match status" value="1"/>
</dbReference>
<dbReference type="Gene3D" id="1.25.40.10">
    <property type="entry name" value="Tetratricopeptide repeat domain"/>
    <property type="match status" value="1"/>
</dbReference>
<dbReference type="InterPro" id="IPR019734">
    <property type="entry name" value="TPR_rpt"/>
</dbReference>
<feature type="non-terminal residue" evidence="2">
    <location>
        <position position="1"/>
    </location>
</feature>
<dbReference type="Pfam" id="PF03417">
    <property type="entry name" value="AAT"/>
    <property type="match status" value="1"/>
</dbReference>